<dbReference type="RefSeq" id="WP_239007074.1">
    <property type="nucleotide sequence ID" value="NZ_CABVPN010000006.1"/>
</dbReference>
<evidence type="ECO:0000313" key="3">
    <source>
        <dbReference type="EMBL" id="VWB34378.1"/>
    </source>
</evidence>
<proteinExistence type="predicted"/>
<accession>A0A6P2IU12</accession>
<organism evidence="3 4">
    <name type="scientific">Burkholderia diffusa</name>
    <dbReference type="NCBI Taxonomy" id="488732"/>
    <lineage>
        <taxon>Bacteria</taxon>
        <taxon>Pseudomonadati</taxon>
        <taxon>Pseudomonadota</taxon>
        <taxon>Betaproteobacteria</taxon>
        <taxon>Burkholderiales</taxon>
        <taxon>Burkholderiaceae</taxon>
        <taxon>Burkholderia</taxon>
        <taxon>Burkholderia cepacia complex</taxon>
    </lineage>
</organism>
<keyword evidence="1" id="KW-0238">DNA-binding</keyword>
<dbReference type="GO" id="GO:0015074">
    <property type="term" value="P:DNA integration"/>
    <property type="evidence" value="ECO:0007669"/>
    <property type="project" value="InterPro"/>
</dbReference>
<dbReference type="Proteomes" id="UP000494125">
    <property type="component" value="Unassembled WGS sequence"/>
</dbReference>
<reference evidence="3 4" key="1">
    <citation type="submission" date="2019-09" db="EMBL/GenBank/DDBJ databases">
        <authorList>
            <person name="Depoorter E."/>
        </authorList>
    </citation>
    <scope>NUCLEOTIDE SEQUENCE [LARGE SCALE GENOMIC DNA]</scope>
    <source>
        <strain evidence="3">LMG 24065</strain>
    </source>
</reference>
<sequence>MTTTDIDATHVSRCLRIERAAAPVRANREVALLSNLIGLAIDRGEAKHNPCREVRRNEEQPRTEAPEPEDLQAFAALVASLGSQKAVIGMAAEYAALAGNRKVEFLDLSWPHIDEAAGVIRVKRAKQRGKNRGEVIEHIEITPTLSELVARLRAARQDDCLYVFSNRYATHYSPAGSKTEWSKLMNNGWN</sequence>
<dbReference type="EMBL" id="CABVPN010000006">
    <property type="protein sequence ID" value="VWB34378.1"/>
    <property type="molecule type" value="Genomic_DNA"/>
</dbReference>
<dbReference type="InterPro" id="IPR010998">
    <property type="entry name" value="Integrase_recombinase_N"/>
</dbReference>
<dbReference type="InterPro" id="IPR013762">
    <property type="entry name" value="Integrase-like_cat_sf"/>
</dbReference>
<dbReference type="GO" id="GO:0006310">
    <property type="term" value="P:DNA recombination"/>
    <property type="evidence" value="ECO:0007669"/>
    <property type="project" value="UniProtKB-KW"/>
</dbReference>
<evidence type="ECO:0000256" key="1">
    <source>
        <dbReference type="ARBA" id="ARBA00023125"/>
    </source>
</evidence>
<dbReference type="Gene3D" id="1.10.150.130">
    <property type="match status" value="1"/>
</dbReference>
<keyword evidence="2" id="KW-0233">DNA recombination</keyword>
<keyword evidence="4" id="KW-1185">Reference proteome</keyword>
<evidence type="ECO:0000313" key="4">
    <source>
        <dbReference type="Proteomes" id="UP000494125"/>
    </source>
</evidence>
<dbReference type="AlphaFoldDB" id="A0A6P2IU12"/>
<dbReference type="SUPFAM" id="SSF56349">
    <property type="entry name" value="DNA breaking-rejoining enzymes"/>
    <property type="match status" value="1"/>
</dbReference>
<evidence type="ECO:0000256" key="2">
    <source>
        <dbReference type="ARBA" id="ARBA00023172"/>
    </source>
</evidence>
<dbReference type="GO" id="GO:0003677">
    <property type="term" value="F:DNA binding"/>
    <property type="evidence" value="ECO:0007669"/>
    <property type="project" value="UniProtKB-KW"/>
</dbReference>
<name>A0A6P2IU12_9BURK</name>
<dbReference type="Gene3D" id="1.10.443.10">
    <property type="entry name" value="Intergrase catalytic core"/>
    <property type="match status" value="1"/>
</dbReference>
<dbReference type="GeneID" id="93031480"/>
<protein>
    <submittedName>
        <fullName evidence="3">Integrase</fullName>
    </submittedName>
</protein>
<gene>
    <name evidence="3" type="ORF">BDI24065_01499</name>
</gene>
<dbReference type="InterPro" id="IPR011010">
    <property type="entry name" value="DNA_brk_join_enz"/>
</dbReference>